<evidence type="ECO:0000313" key="6">
    <source>
        <dbReference type="Proteomes" id="UP001489004"/>
    </source>
</evidence>
<dbReference type="Pfam" id="PF01783">
    <property type="entry name" value="Ribosomal_L32p"/>
    <property type="match status" value="1"/>
</dbReference>
<evidence type="ECO:0000256" key="4">
    <source>
        <dbReference type="SAM" id="MobiDB-lite"/>
    </source>
</evidence>
<evidence type="ECO:0000256" key="2">
    <source>
        <dbReference type="ARBA" id="ARBA00022980"/>
    </source>
</evidence>
<dbReference type="GO" id="GO:0003735">
    <property type="term" value="F:structural constituent of ribosome"/>
    <property type="evidence" value="ECO:0007669"/>
    <property type="project" value="InterPro"/>
</dbReference>
<gene>
    <name evidence="5" type="ORF">WJX72_007063</name>
</gene>
<evidence type="ECO:0000313" key="5">
    <source>
        <dbReference type="EMBL" id="KAK9814508.1"/>
    </source>
</evidence>
<keyword evidence="6" id="KW-1185">Reference proteome</keyword>
<evidence type="ECO:0000256" key="1">
    <source>
        <dbReference type="ARBA" id="ARBA00008560"/>
    </source>
</evidence>
<dbReference type="NCBIfam" id="TIGR01031">
    <property type="entry name" value="rpmF_bact"/>
    <property type="match status" value="1"/>
</dbReference>
<keyword evidence="2" id="KW-0689">Ribosomal protein</keyword>
<dbReference type="GO" id="GO:0015934">
    <property type="term" value="C:large ribosomal subunit"/>
    <property type="evidence" value="ECO:0007669"/>
    <property type="project" value="InterPro"/>
</dbReference>
<dbReference type="SUPFAM" id="SSF57829">
    <property type="entry name" value="Zn-binding ribosomal proteins"/>
    <property type="match status" value="1"/>
</dbReference>
<proteinExistence type="inferred from homology"/>
<dbReference type="InterPro" id="IPR002677">
    <property type="entry name" value="Ribosomal_bL32"/>
</dbReference>
<protein>
    <recommendedName>
        <fullName evidence="7">50S ribosomal protein L32, chloroplastic</fullName>
    </recommendedName>
</protein>
<dbReference type="GO" id="GO:0006412">
    <property type="term" value="P:translation"/>
    <property type="evidence" value="ECO:0007669"/>
    <property type="project" value="InterPro"/>
</dbReference>
<name>A0AAW1Q222_9CHLO</name>
<accession>A0AAW1Q222</accession>
<evidence type="ECO:0008006" key="7">
    <source>
        <dbReference type="Google" id="ProtNLM"/>
    </source>
</evidence>
<dbReference type="EMBL" id="JALJOR010000007">
    <property type="protein sequence ID" value="KAK9814508.1"/>
    <property type="molecule type" value="Genomic_DNA"/>
</dbReference>
<sequence length="87" mass="9546">MAAPKRKTTPHRKGLRNMHNKLKWTPVVAQCSVCQRIMAPHQVPTFKIMDGRMNPINGVCKHSECPSARYARSSLEAATATTDAAGS</sequence>
<comment type="similarity">
    <text evidence="1">Belongs to the bacterial ribosomal protein bL32 family.</text>
</comment>
<reference evidence="5 6" key="1">
    <citation type="journal article" date="2024" name="Nat. Commun.">
        <title>Phylogenomics reveals the evolutionary origins of lichenization in chlorophyte algae.</title>
        <authorList>
            <person name="Puginier C."/>
            <person name="Libourel C."/>
            <person name="Otte J."/>
            <person name="Skaloud P."/>
            <person name="Haon M."/>
            <person name="Grisel S."/>
            <person name="Petersen M."/>
            <person name="Berrin J.G."/>
            <person name="Delaux P.M."/>
            <person name="Dal Grande F."/>
            <person name="Keller J."/>
        </authorList>
    </citation>
    <scope>NUCLEOTIDE SEQUENCE [LARGE SCALE GENOMIC DNA]</scope>
    <source>
        <strain evidence="5 6">SAG 2043</strain>
    </source>
</reference>
<dbReference type="InterPro" id="IPR011332">
    <property type="entry name" value="Ribosomal_zn-bd"/>
</dbReference>
<dbReference type="Proteomes" id="UP001489004">
    <property type="component" value="Unassembled WGS sequence"/>
</dbReference>
<organism evidence="5 6">
    <name type="scientific">[Myrmecia] bisecta</name>
    <dbReference type="NCBI Taxonomy" id="41462"/>
    <lineage>
        <taxon>Eukaryota</taxon>
        <taxon>Viridiplantae</taxon>
        <taxon>Chlorophyta</taxon>
        <taxon>core chlorophytes</taxon>
        <taxon>Trebouxiophyceae</taxon>
        <taxon>Trebouxiales</taxon>
        <taxon>Trebouxiaceae</taxon>
        <taxon>Myrmecia</taxon>
    </lineage>
</organism>
<comment type="caution">
    <text evidence="5">The sequence shown here is derived from an EMBL/GenBank/DDBJ whole genome shotgun (WGS) entry which is preliminary data.</text>
</comment>
<dbReference type="AlphaFoldDB" id="A0AAW1Q222"/>
<keyword evidence="3" id="KW-0687">Ribonucleoprotein</keyword>
<evidence type="ECO:0000256" key="3">
    <source>
        <dbReference type="ARBA" id="ARBA00023274"/>
    </source>
</evidence>
<feature type="region of interest" description="Disordered" evidence="4">
    <location>
        <begin position="1"/>
        <end position="20"/>
    </location>
</feature>